<protein>
    <submittedName>
        <fullName evidence="2">Small GTP-binding protein, putative</fullName>
    </submittedName>
</protein>
<dbReference type="SMART" id="SM00174">
    <property type="entry name" value="RHO"/>
    <property type="match status" value="1"/>
</dbReference>
<evidence type="ECO:0000313" key="3">
    <source>
        <dbReference type="Proteomes" id="UP000001542"/>
    </source>
</evidence>
<keyword evidence="3" id="KW-1185">Reference proteome</keyword>
<dbReference type="FunFam" id="3.40.50.300:FF:002391">
    <property type="entry name" value="Ras family protein-like protein"/>
    <property type="match status" value="1"/>
</dbReference>
<dbReference type="OMA" id="NMENVVF"/>
<dbReference type="SMR" id="A2EDV7"/>
<sequence length="182" mass="20502">MSKSDVADGQPIPKVKIVSLGETRVGKSCLIKRFCEGNRFVTQYIPTIGIDYGARQFTVDNTSFYVHFWDMSGDDSYFEVRNEFYGDTDGFLLVFDMTARETFTQLPRWLEEAKKYGADLSCIVLCGNKCDGSKLAVSTQEAADFAKKNGMPFFDTSAKSGKNISEAFTQLFRTVLAKIKRR</sequence>
<dbReference type="GO" id="GO:0006886">
    <property type="term" value="P:intracellular protein transport"/>
    <property type="evidence" value="ECO:0000318"/>
    <property type="project" value="GO_Central"/>
</dbReference>
<name>A2EDV7_TRIV3</name>
<accession>A2EDV7</accession>
<evidence type="ECO:0000313" key="2">
    <source>
        <dbReference type="EMBL" id="EAY09173.1"/>
    </source>
</evidence>
<dbReference type="PROSITE" id="PS51419">
    <property type="entry name" value="RAB"/>
    <property type="match status" value="1"/>
</dbReference>
<dbReference type="eggNOG" id="KOG0098">
    <property type="taxonomic scope" value="Eukaryota"/>
</dbReference>
<dbReference type="Gene3D" id="3.40.50.300">
    <property type="entry name" value="P-loop containing nucleotide triphosphate hydrolases"/>
    <property type="match status" value="1"/>
</dbReference>
<dbReference type="EMBL" id="DS113363">
    <property type="protein sequence ID" value="EAY09173.1"/>
    <property type="molecule type" value="Genomic_DNA"/>
</dbReference>
<dbReference type="RefSeq" id="XP_001321396.1">
    <property type="nucleotide sequence ID" value="XM_001321361.1"/>
</dbReference>
<dbReference type="KEGG" id="tva:4767089"/>
<gene>
    <name evidence="2" type="ORF">TVAG_363880</name>
</gene>
<dbReference type="InterPro" id="IPR001806">
    <property type="entry name" value="Small_GTPase"/>
</dbReference>
<keyword evidence="1" id="KW-0547">Nucleotide-binding</keyword>
<dbReference type="PRINTS" id="PR00449">
    <property type="entry name" value="RASTRNSFRMNG"/>
</dbReference>
<reference evidence="2" key="2">
    <citation type="journal article" date="2007" name="Science">
        <title>Draft genome sequence of the sexually transmitted pathogen Trichomonas vaginalis.</title>
        <authorList>
            <person name="Carlton J.M."/>
            <person name="Hirt R.P."/>
            <person name="Silva J.C."/>
            <person name="Delcher A.L."/>
            <person name="Schatz M."/>
            <person name="Zhao Q."/>
            <person name="Wortman J.R."/>
            <person name="Bidwell S.L."/>
            <person name="Alsmark U.C.M."/>
            <person name="Besteiro S."/>
            <person name="Sicheritz-Ponten T."/>
            <person name="Noel C.J."/>
            <person name="Dacks J.B."/>
            <person name="Foster P.G."/>
            <person name="Simillion C."/>
            <person name="Van de Peer Y."/>
            <person name="Miranda-Saavedra D."/>
            <person name="Barton G.J."/>
            <person name="Westrop G.D."/>
            <person name="Mueller S."/>
            <person name="Dessi D."/>
            <person name="Fiori P.L."/>
            <person name="Ren Q."/>
            <person name="Paulsen I."/>
            <person name="Zhang H."/>
            <person name="Bastida-Corcuera F.D."/>
            <person name="Simoes-Barbosa A."/>
            <person name="Brown M.T."/>
            <person name="Hayes R.D."/>
            <person name="Mukherjee M."/>
            <person name="Okumura C.Y."/>
            <person name="Schneider R."/>
            <person name="Smith A.J."/>
            <person name="Vanacova S."/>
            <person name="Villalvazo M."/>
            <person name="Haas B.J."/>
            <person name="Pertea M."/>
            <person name="Feldblyum T.V."/>
            <person name="Utterback T.R."/>
            <person name="Shu C.L."/>
            <person name="Osoegawa K."/>
            <person name="de Jong P.J."/>
            <person name="Hrdy I."/>
            <person name="Horvathova L."/>
            <person name="Zubacova Z."/>
            <person name="Dolezal P."/>
            <person name="Malik S.B."/>
            <person name="Logsdon J.M. Jr."/>
            <person name="Henze K."/>
            <person name="Gupta A."/>
            <person name="Wang C.C."/>
            <person name="Dunne R.L."/>
            <person name="Upcroft J.A."/>
            <person name="Upcroft P."/>
            <person name="White O."/>
            <person name="Salzberg S.L."/>
            <person name="Tang P."/>
            <person name="Chiu C.-H."/>
            <person name="Lee Y.-S."/>
            <person name="Embley T.M."/>
            <person name="Coombs G.H."/>
            <person name="Mottram J.C."/>
            <person name="Tachezy J."/>
            <person name="Fraser-Liggett C.M."/>
            <person name="Johnson P.J."/>
        </authorList>
    </citation>
    <scope>NUCLEOTIDE SEQUENCE [LARGE SCALE GENOMIC DNA]</scope>
    <source>
        <strain evidence="2">G3</strain>
    </source>
</reference>
<dbReference type="Pfam" id="PF00071">
    <property type="entry name" value="Ras"/>
    <property type="match status" value="1"/>
</dbReference>
<dbReference type="SMART" id="SM00173">
    <property type="entry name" value="RAS"/>
    <property type="match status" value="1"/>
</dbReference>
<proteinExistence type="predicted"/>
<dbReference type="SUPFAM" id="SSF52540">
    <property type="entry name" value="P-loop containing nucleoside triphosphate hydrolases"/>
    <property type="match status" value="1"/>
</dbReference>
<dbReference type="VEuPathDB" id="TrichDB:TVAGG3_0948410"/>
<dbReference type="STRING" id="5722.A2EDV7"/>
<dbReference type="InParanoid" id="A2EDV7"/>
<dbReference type="InterPro" id="IPR027417">
    <property type="entry name" value="P-loop_NTPase"/>
</dbReference>
<dbReference type="OrthoDB" id="9989112at2759"/>
<dbReference type="GO" id="GO:0003924">
    <property type="term" value="F:GTPase activity"/>
    <property type="evidence" value="ECO:0000318"/>
    <property type="project" value="GO_Central"/>
</dbReference>
<dbReference type="SMART" id="SM00175">
    <property type="entry name" value="RAB"/>
    <property type="match status" value="1"/>
</dbReference>
<dbReference type="PROSITE" id="PS51421">
    <property type="entry name" value="RAS"/>
    <property type="match status" value="1"/>
</dbReference>
<dbReference type="PANTHER" id="PTHR47978">
    <property type="match status" value="1"/>
</dbReference>
<dbReference type="InterPro" id="IPR005225">
    <property type="entry name" value="Small_GTP-bd"/>
</dbReference>
<organism evidence="2 3">
    <name type="scientific">Trichomonas vaginalis (strain ATCC PRA-98 / G3)</name>
    <dbReference type="NCBI Taxonomy" id="412133"/>
    <lineage>
        <taxon>Eukaryota</taxon>
        <taxon>Metamonada</taxon>
        <taxon>Parabasalia</taxon>
        <taxon>Trichomonadida</taxon>
        <taxon>Trichomonadidae</taxon>
        <taxon>Trichomonas</taxon>
    </lineage>
</organism>
<dbReference type="AlphaFoldDB" id="A2EDV7"/>
<evidence type="ECO:0000256" key="1">
    <source>
        <dbReference type="ARBA" id="ARBA00022741"/>
    </source>
</evidence>
<reference evidence="2" key="1">
    <citation type="submission" date="2006-10" db="EMBL/GenBank/DDBJ databases">
        <authorList>
            <person name="Amadeo P."/>
            <person name="Zhao Q."/>
            <person name="Wortman J."/>
            <person name="Fraser-Liggett C."/>
            <person name="Carlton J."/>
        </authorList>
    </citation>
    <scope>NUCLEOTIDE SEQUENCE</scope>
    <source>
        <strain evidence="2">G3</strain>
    </source>
</reference>
<dbReference type="GO" id="GO:0005525">
    <property type="term" value="F:GTP binding"/>
    <property type="evidence" value="ECO:0007669"/>
    <property type="project" value="InterPro"/>
</dbReference>
<dbReference type="NCBIfam" id="TIGR00231">
    <property type="entry name" value="small_GTP"/>
    <property type="match status" value="1"/>
</dbReference>
<dbReference type="Proteomes" id="UP000001542">
    <property type="component" value="Unassembled WGS sequence"/>
</dbReference>
<dbReference type="VEuPathDB" id="TrichDB:TVAG_363880"/>